<evidence type="ECO:0000313" key="1">
    <source>
        <dbReference type="EMBL" id="GHO92098.1"/>
    </source>
</evidence>
<dbReference type="AlphaFoldDB" id="A0A8J3IGF7"/>
<accession>A0A8J3IGF7</accession>
<organism evidence="1 2">
    <name type="scientific">Reticulibacter mediterranei</name>
    <dbReference type="NCBI Taxonomy" id="2778369"/>
    <lineage>
        <taxon>Bacteria</taxon>
        <taxon>Bacillati</taxon>
        <taxon>Chloroflexota</taxon>
        <taxon>Ktedonobacteria</taxon>
        <taxon>Ktedonobacterales</taxon>
        <taxon>Reticulibacteraceae</taxon>
        <taxon>Reticulibacter</taxon>
    </lineage>
</organism>
<evidence type="ECO:0000313" key="2">
    <source>
        <dbReference type="Proteomes" id="UP000597444"/>
    </source>
</evidence>
<keyword evidence="2" id="KW-1185">Reference proteome</keyword>
<comment type="caution">
    <text evidence="1">The sequence shown here is derived from an EMBL/GenBank/DDBJ whole genome shotgun (WGS) entry which is preliminary data.</text>
</comment>
<reference evidence="1" key="1">
    <citation type="submission" date="2020-10" db="EMBL/GenBank/DDBJ databases">
        <title>Taxonomic study of unclassified bacteria belonging to the class Ktedonobacteria.</title>
        <authorList>
            <person name="Yabe S."/>
            <person name="Wang C.M."/>
            <person name="Zheng Y."/>
            <person name="Sakai Y."/>
            <person name="Cavaletti L."/>
            <person name="Monciardini P."/>
            <person name="Donadio S."/>
        </authorList>
    </citation>
    <scope>NUCLEOTIDE SEQUENCE</scope>
    <source>
        <strain evidence="1">ID150040</strain>
    </source>
</reference>
<sequence>MLIYYRVAFKVAHTQSWQWRSSSLTSLPTLFTLLRAYHGIPCDRIRIFFSSSEKGMEEMLVKENEGQITSSLTADQFLTGYRVNTPEVTRLELELSTASDHDVPYEFTLPTNLSQLLAWTKLMVKVRSGELVP</sequence>
<protein>
    <submittedName>
        <fullName evidence="1">Uncharacterized protein</fullName>
    </submittedName>
</protein>
<dbReference type="EMBL" id="BNJK01000001">
    <property type="protein sequence ID" value="GHO92098.1"/>
    <property type="molecule type" value="Genomic_DNA"/>
</dbReference>
<dbReference type="Proteomes" id="UP000597444">
    <property type="component" value="Unassembled WGS sequence"/>
</dbReference>
<proteinExistence type="predicted"/>
<name>A0A8J3IGF7_9CHLR</name>
<gene>
    <name evidence="1" type="ORF">KSF_021460</name>
</gene>